<keyword evidence="5" id="KW-1185">Reference proteome</keyword>
<protein>
    <recommendedName>
        <fullName evidence="3">DUF5129 domain-containing protein</fullName>
    </recommendedName>
</protein>
<feature type="chain" id="PRO_5038341045" description="DUF5129 domain-containing protein" evidence="2">
    <location>
        <begin position="32"/>
        <end position="497"/>
    </location>
</feature>
<feature type="domain" description="DUF5129" evidence="3">
    <location>
        <begin position="50"/>
        <end position="393"/>
    </location>
</feature>
<keyword evidence="1" id="KW-1133">Transmembrane helix</keyword>
<dbReference type="InterPro" id="IPR033435">
    <property type="entry name" value="DUF5129"/>
</dbReference>
<evidence type="ECO:0000259" key="3">
    <source>
        <dbReference type="Pfam" id="PF17173"/>
    </source>
</evidence>
<keyword evidence="1" id="KW-0812">Transmembrane</keyword>
<dbReference type="Gene3D" id="3.10.310.50">
    <property type="match status" value="1"/>
</dbReference>
<evidence type="ECO:0000256" key="1">
    <source>
        <dbReference type="SAM" id="Phobius"/>
    </source>
</evidence>
<feature type="signal peptide" evidence="2">
    <location>
        <begin position="1"/>
        <end position="31"/>
    </location>
</feature>
<keyword evidence="2" id="KW-0732">Signal</keyword>
<name>A0A931GEC4_9MICC</name>
<evidence type="ECO:0000313" key="4">
    <source>
        <dbReference type="EMBL" id="MBG6084288.1"/>
    </source>
</evidence>
<dbReference type="EMBL" id="JADOTZ010000001">
    <property type="protein sequence ID" value="MBG6084288.1"/>
    <property type="molecule type" value="Genomic_DNA"/>
</dbReference>
<reference evidence="4" key="1">
    <citation type="submission" date="2020-11" db="EMBL/GenBank/DDBJ databases">
        <title>Sequencing the genomes of 1000 actinobacteria strains.</title>
        <authorList>
            <person name="Klenk H.-P."/>
        </authorList>
    </citation>
    <scope>NUCLEOTIDE SEQUENCE</scope>
    <source>
        <strain evidence="4">DSM 26152</strain>
    </source>
</reference>
<gene>
    <name evidence="4" type="ORF">IW252_001055</name>
</gene>
<sequence length="497" mass="52682">MSHHVNRSTPRPPRPLSGVRAAFAAAGAALAALTLGAPAASAVPPSEVTVVDQAQVFDDAALSTAVGEVDFREPTDVVVISLDAQPTDEDEEATALNAAVLEHARAEAPQWLSGEKWADGLFILAVDPEARLVGTYFGEDRAVSDGAQGEIQDATKDDFRAGEWNAGAIAGVEEAAAAIGRPWFQHPGFIVLVGALGLGAAGTGIAVIATRASRQRRFADALRRGDEHVARVDADLRTTAGYAAEIPTGSSYGAQVLQQYQTFQQDVVAVKAEGQQLAARTPAERAQKDAVGEAHDWADRAGHLDLFDDVVADTAVLLTMSPGWQAAWKRQVDPFRQDLDEVPGVVDLAPEAAESDAARELLDFAGTARAEIQVISNRLNARQMTSDLALDGLHRLRVQLSELFETYTLEVIATRAETDEQRQIMMDDLEDRRNGPLRTNAGILDVSYPSLLVFYPALFVTWNSSSNAAVEAATASSSASYGATAGGFSGTGSSSSF</sequence>
<comment type="caution">
    <text evidence="4">The sequence shown here is derived from an EMBL/GenBank/DDBJ whole genome shotgun (WGS) entry which is preliminary data.</text>
</comment>
<dbReference type="RefSeq" id="WP_196835620.1">
    <property type="nucleotide sequence ID" value="NZ_JADOTZ010000001.1"/>
</dbReference>
<evidence type="ECO:0000313" key="5">
    <source>
        <dbReference type="Proteomes" id="UP000625033"/>
    </source>
</evidence>
<dbReference type="Proteomes" id="UP000625033">
    <property type="component" value="Unassembled WGS sequence"/>
</dbReference>
<proteinExistence type="predicted"/>
<dbReference type="Pfam" id="PF17173">
    <property type="entry name" value="DUF5129"/>
    <property type="match status" value="1"/>
</dbReference>
<accession>A0A931GEC4</accession>
<evidence type="ECO:0000256" key="2">
    <source>
        <dbReference type="SAM" id="SignalP"/>
    </source>
</evidence>
<feature type="transmembrane region" description="Helical" evidence="1">
    <location>
        <begin position="189"/>
        <end position="209"/>
    </location>
</feature>
<organism evidence="4 5">
    <name type="scientific">Zhihengliuella flava</name>
    <dbReference type="NCBI Taxonomy" id="1285193"/>
    <lineage>
        <taxon>Bacteria</taxon>
        <taxon>Bacillati</taxon>
        <taxon>Actinomycetota</taxon>
        <taxon>Actinomycetes</taxon>
        <taxon>Micrococcales</taxon>
        <taxon>Micrococcaceae</taxon>
        <taxon>Zhihengliuella</taxon>
    </lineage>
</organism>
<dbReference type="AlphaFoldDB" id="A0A931GEC4"/>
<keyword evidence="1" id="KW-0472">Membrane</keyword>